<keyword evidence="2" id="KW-0012">Acyltransferase</keyword>
<dbReference type="InterPro" id="IPR050680">
    <property type="entry name" value="YpeA/RimI_acetyltransf"/>
</dbReference>
<keyword evidence="1" id="KW-0808">Transferase</keyword>
<dbReference type="EMBL" id="CP118108">
    <property type="protein sequence ID" value="WDI03072.1"/>
    <property type="molecule type" value="Genomic_DNA"/>
</dbReference>
<gene>
    <name evidence="4" type="ORF">PUW25_03535</name>
</gene>
<dbReference type="Proteomes" id="UP001221519">
    <property type="component" value="Chromosome"/>
</dbReference>
<dbReference type="InterPro" id="IPR056935">
    <property type="entry name" value="Rv0428c-like_C"/>
</dbReference>
<dbReference type="Pfam" id="PF24553">
    <property type="entry name" value="Rv0428c_C"/>
    <property type="match status" value="1"/>
</dbReference>
<proteinExistence type="predicted"/>
<dbReference type="SUPFAM" id="SSF55729">
    <property type="entry name" value="Acyl-CoA N-acyltransferases (Nat)"/>
    <property type="match status" value="1"/>
</dbReference>
<evidence type="ECO:0000313" key="4">
    <source>
        <dbReference type="EMBL" id="WDI03072.1"/>
    </source>
</evidence>
<dbReference type="Gene3D" id="3.40.630.30">
    <property type="match status" value="1"/>
</dbReference>
<sequence>MNNKYIEELSLNHWPSLSTLLYGGWLLRLANGFTKRANSIHPLYHSAGETARKITECEKLYAANGLPAVFKITPFIHPAELDSTLDQAGYSVVDVTSVQTVDLAHIRKPRLTSVQIYECPHDEWLNDYYKLNQVKAADRITMERMLSNIKTRRGFISLYDDEQVVACGLGVVEREYIGLYDIVTDARYRNRGFGEQMILNLLSWGKDHGARFSYLAVIANNAPALRLYSKIGYTENYKYWYRVRALTTS</sequence>
<organism evidence="4 5">
    <name type="scientific">Paenibacillus urinalis</name>
    <dbReference type="NCBI Taxonomy" id="521520"/>
    <lineage>
        <taxon>Bacteria</taxon>
        <taxon>Bacillati</taxon>
        <taxon>Bacillota</taxon>
        <taxon>Bacilli</taxon>
        <taxon>Bacillales</taxon>
        <taxon>Paenibacillaceae</taxon>
        <taxon>Paenibacillus</taxon>
    </lineage>
</organism>
<dbReference type="InterPro" id="IPR016181">
    <property type="entry name" value="Acyl_CoA_acyltransferase"/>
</dbReference>
<name>A0ABY7XEU0_9BACL</name>
<evidence type="ECO:0000259" key="3">
    <source>
        <dbReference type="PROSITE" id="PS51186"/>
    </source>
</evidence>
<reference evidence="4 5" key="1">
    <citation type="submission" date="2023-02" db="EMBL/GenBank/DDBJ databases">
        <title>Pathogen: clinical or host-associated sample.</title>
        <authorList>
            <person name="Hergert J."/>
            <person name="Casey R."/>
            <person name="Wagner J."/>
            <person name="Young E.L."/>
            <person name="Oakeson K.F."/>
        </authorList>
    </citation>
    <scope>NUCLEOTIDE SEQUENCE [LARGE SCALE GENOMIC DNA]</scope>
    <source>
        <strain evidence="4 5">2022CK-00829</strain>
    </source>
</reference>
<evidence type="ECO:0000256" key="1">
    <source>
        <dbReference type="ARBA" id="ARBA00022679"/>
    </source>
</evidence>
<dbReference type="PROSITE" id="PS51186">
    <property type="entry name" value="GNAT"/>
    <property type="match status" value="1"/>
</dbReference>
<dbReference type="RefSeq" id="WP_205054206.1">
    <property type="nucleotide sequence ID" value="NZ_CP118106.1"/>
</dbReference>
<dbReference type="CDD" id="cd04301">
    <property type="entry name" value="NAT_SF"/>
    <property type="match status" value="1"/>
</dbReference>
<keyword evidence="5" id="KW-1185">Reference proteome</keyword>
<dbReference type="PANTHER" id="PTHR43420">
    <property type="entry name" value="ACETYLTRANSFERASE"/>
    <property type="match status" value="1"/>
</dbReference>
<dbReference type="PANTHER" id="PTHR43420:SF44">
    <property type="entry name" value="ACETYLTRANSFERASE YPEA"/>
    <property type="match status" value="1"/>
</dbReference>
<protein>
    <submittedName>
        <fullName evidence="4">GNAT family N-acetyltransferase</fullName>
    </submittedName>
</protein>
<evidence type="ECO:0000256" key="2">
    <source>
        <dbReference type="ARBA" id="ARBA00023315"/>
    </source>
</evidence>
<dbReference type="InterPro" id="IPR000182">
    <property type="entry name" value="GNAT_dom"/>
</dbReference>
<evidence type="ECO:0000313" key="5">
    <source>
        <dbReference type="Proteomes" id="UP001221519"/>
    </source>
</evidence>
<accession>A0ABY7XEU0</accession>
<feature type="domain" description="N-acetyltransferase" evidence="3">
    <location>
        <begin position="93"/>
        <end position="249"/>
    </location>
</feature>